<reference evidence="7 8" key="1">
    <citation type="journal article" date="2021" name="Nat. Commun.">
        <title>Isolation of a member of the candidate phylum Atribacteria reveals a unique cell membrane structure.</title>
        <authorList>
            <person name="Taiki K."/>
            <person name="Nobu M.K."/>
            <person name="Kusada H."/>
            <person name="Meng X.-Y."/>
            <person name="Hosoki N."/>
            <person name="Uematsu K."/>
            <person name="Yoshioka H."/>
            <person name="Kamagata Y."/>
            <person name="Tamaki H."/>
        </authorList>
    </citation>
    <scope>NUCLEOTIDE SEQUENCE [LARGE SCALE GENOMIC DNA]</scope>
    <source>
        <strain evidence="7 8">RT761</strain>
    </source>
</reference>
<dbReference type="Gene3D" id="1.20.1080.10">
    <property type="entry name" value="Glycerol uptake facilitator protein"/>
    <property type="match status" value="1"/>
</dbReference>
<evidence type="ECO:0000256" key="2">
    <source>
        <dbReference type="ARBA" id="ARBA00022692"/>
    </source>
</evidence>
<name>A0A7T1AN15_ATRLM</name>
<keyword evidence="2 6" id="KW-0812">Transmembrane</keyword>
<keyword evidence="8" id="KW-1185">Reference proteome</keyword>
<dbReference type="Proteomes" id="UP000594463">
    <property type="component" value="Chromosome"/>
</dbReference>
<dbReference type="KEGG" id="alam:RT761_02163"/>
<dbReference type="InterPro" id="IPR000292">
    <property type="entry name" value="For/NO2_transpt"/>
</dbReference>
<evidence type="ECO:0000256" key="6">
    <source>
        <dbReference type="SAM" id="Phobius"/>
    </source>
</evidence>
<gene>
    <name evidence="7" type="primary">focA</name>
    <name evidence="7" type="ORF">RT761_02163</name>
</gene>
<sequence length="258" mass="27804">METEHTTLIQWCNGKTHKGFLSLFFASILAGAYIGFASQLFTLLTASSGLSFGLSQILGGLIFSVGLIFVVLGKADLFTGNCLLSYSCYDSTSSWLLTLKNWVVVYVGNFLGALLLIGLYHASGLLASGQGIIAERAYAIASAKMSLAFIPALSRGILCNWLVCFAVLLCIYSENNLTKLLVIPAPILTFVALGYEHSVANMYFLPAGIVAQGYISVEKLLSWGNIFRNLLPVTLGNIIGGIVFVSLFYWVIQGKSAK</sequence>
<dbReference type="InterPro" id="IPR023271">
    <property type="entry name" value="Aquaporin-like"/>
</dbReference>
<feature type="transmembrane region" description="Helical" evidence="6">
    <location>
        <begin position="103"/>
        <end position="127"/>
    </location>
</feature>
<protein>
    <submittedName>
        <fullName evidence="7">Putative formate transporter 1</fullName>
    </submittedName>
</protein>
<organism evidence="7 8">
    <name type="scientific">Atribacter laminatus</name>
    <dbReference type="NCBI Taxonomy" id="2847778"/>
    <lineage>
        <taxon>Bacteria</taxon>
        <taxon>Pseudomonadati</taxon>
        <taxon>Atribacterota</taxon>
        <taxon>Atribacteria</taxon>
        <taxon>Atribacterales</taxon>
        <taxon>Atribacteraceae</taxon>
        <taxon>Atribacter</taxon>
    </lineage>
</organism>
<accession>A0A7T1AN15</accession>
<evidence type="ECO:0000256" key="3">
    <source>
        <dbReference type="ARBA" id="ARBA00022989"/>
    </source>
</evidence>
<dbReference type="GO" id="GO:0005886">
    <property type="term" value="C:plasma membrane"/>
    <property type="evidence" value="ECO:0007669"/>
    <property type="project" value="TreeGrafter"/>
</dbReference>
<comment type="similarity">
    <text evidence="5">Belongs to the FNT transporter (TC 1.A.16) family.</text>
</comment>
<feature type="transmembrane region" description="Helical" evidence="6">
    <location>
        <begin position="20"/>
        <end position="41"/>
    </location>
</feature>
<evidence type="ECO:0000256" key="5">
    <source>
        <dbReference type="ARBA" id="ARBA00049660"/>
    </source>
</evidence>
<keyword evidence="3 6" id="KW-1133">Transmembrane helix</keyword>
<dbReference type="PANTHER" id="PTHR30520">
    <property type="entry name" value="FORMATE TRANSPORTER-RELATED"/>
    <property type="match status" value="1"/>
</dbReference>
<feature type="transmembrane region" description="Helical" evidence="6">
    <location>
        <begin position="147"/>
        <end position="170"/>
    </location>
</feature>
<evidence type="ECO:0000256" key="1">
    <source>
        <dbReference type="ARBA" id="ARBA00004141"/>
    </source>
</evidence>
<proteinExistence type="inferred from homology"/>
<evidence type="ECO:0000313" key="7">
    <source>
        <dbReference type="EMBL" id="QPM68936.1"/>
    </source>
</evidence>
<comment type="subcellular location">
    <subcellularLocation>
        <location evidence="1">Membrane</location>
        <topology evidence="1">Multi-pass membrane protein</topology>
    </subcellularLocation>
</comment>
<dbReference type="RefSeq" id="WP_218111427.1">
    <property type="nucleotide sequence ID" value="NZ_CP065383.1"/>
</dbReference>
<evidence type="ECO:0000313" key="8">
    <source>
        <dbReference type="Proteomes" id="UP000594463"/>
    </source>
</evidence>
<feature type="transmembrane region" description="Helical" evidence="6">
    <location>
        <begin position="230"/>
        <end position="252"/>
    </location>
</feature>
<keyword evidence="4 6" id="KW-0472">Membrane</keyword>
<dbReference type="PANTHER" id="PTHR30520:SF6">
    <property type="entry name" value="FORMATE_NITRATE FAMILY TRANSPORTER (EUROFUNG)"/>
    <property type="match status" value="1"/>
</dbReference>
<dbReference type="Pfam" id="PF01226">
    <property type="entry name" value="Form_Nir_trans"/>
    <property type="match status" value="1"/>
</dbReference>
<evidence type="ECO:0000256" key="4">
    <source>
        <dbReference type="ARBA" id="ARBA00023136"/>
    </source>
</evidence>
<dbReference type="AlphaFoldDB" id="A0A7T1AN15"/>
<dbReference type="EMBL" id="CP065383">
    <property type="protein sequence ID" value="QPM68936.1"/>
    <property type="molecule type" value="Genomic_DNA"/>
</dbReference>
<dbReference type="GO" id="GO:0015499">
    <property type="term" value="F:formate transmembrane transporter activity"/>
    <property type="evidence" value="ECO:0007669"/>
    <property type="project" value="TreeGrafter"/>
</dbReference>
<feature type="transmembrane region" description="Helical" evidence="6">
    <location>
        <begin position="53"/>
        <end position="72"/>
    </location>
</feature>
<feature type="transmembrane region" description="Helical" evidence="6">
    <location>
        <begin position="177"/>
        <end position="195"/>
    </location>
</feature>